<gene>
    <name evidence="2" type="ORF">JD82_02640</name>
</gene>
<sequence>MEIRAVETERIEQVTGAGTANRTDERFAVTATDLGILWDAGGGRVFALFGDTFGAGWGGRGAGPGSADWRSNVLAWSTARDLSGGLPFDGVVERPEGGAAQVLPSGRREVTVIPNSAITVDGTHYVHYMSVREWGRPGHWRTNHAGIAVSTDDGRTWDKPRSARWKNRDGRSRFQIGAFARDAGAVHLFGTTNGRHDVPYLARVEPARLLHADAWEYWDGRDWRDDERHAAPVFDGSVGEMSVGYHSGFGLWLMMHLDEPRKGIVLRSAPSLTGPWSEGEVVVSGEEYPAIYGGFLHPWSLEGPELYYLVSQWEPYNVFLTRTRLDVG</sequence>
<organism evidence="2 3">
    <name type="scientific">Prauserella rugosa</name>
    <dbReference type="NCBI Taxonomy" id="43354"/>
    <lineage>
        <taxon>Bacteria</taxon>
        <taxon>Bacillati</taxon>
        <taxon>Actinomycetota</taxon>
        <taxon>Actinomycetes</taxon>
        <taxon>Pseudonocardiales</taxon>
        <taxon>Pseudonocardiaceae</taxon>
        <taxon>Prauserella</taxon>
    </lineage>
</organism>
<comment type="caution">
    <text evidence="2">The sequence shown here is derived from an EMBL/GenBank/DDBJ whole genome shotgun (WGS) entry which is preliminary data.</text>
</comment>
<protein>
    <submittedName>
        <fullName evidence="2">Uncharacterized protein DUF4185</fullName>
    </submittedName>
</protein>
<dbReference type="AlphaFoldDB" id="A0A660CIA9"/>
<dbReference type="Proteomes" id="UP000317303">
    <property type="component" value="Unassembled WGS sequence"/>
</dbReference>
<keyword evidence="3" id="KW-1185">Reference proteome</keyword>
<reference evidence="2 3" key="1">
    <citation type="submission" date="2019-07" db="EMBL/GenBank/DDBJ databases">
        <title>R&amp;d 2014.</title>
        <authorList>
            <person name="Klenk H.-P."/>
        </authorList>
    </citation>
    <scope>NUCLEOTIDE SEQUENCE [LARGE SCALE GENOMIC DNA]</scope>
    <source>
        <strain evidence="2 3">DSM 43194</strain>
    </source>
</reference>
<dbReference type="EMBL" id="VLJV01000001">
    <property type="protein sequence ID" value="TWH20791.1"/>
    <property type="molecule type" value="Genomic_DNA"/>
</dbReference>
<feature type="domain" description="DUF4185" evidence="1">
    <location>
        <begin position="20"/>
        <end position="322"/>
    </location>
</feature>
<dbReference type="InterPro" id="IPR025442">
    <property type="entry name" value="DUF4185"/>
</dbReference>
<dbReference type="Pfam" id="PF13810">
    <property type="entry name" value="DUF4185"/>
    <property type="match status" value="1"/>
</dbReference>
<dbReference type="OrthoDB" id="284233at2"/>
<evidence type="ECO:0000259" key="1">
    <source>
        <dbReference type="Pfam" id="PF13810"/>
    </source>
</evidence>
<dbReference type="RefSeq" id="WP_030531623.1">
    <property type="nucleotide sequence ID" value="NZ_JOIJ01000005.1"/>
</dbReference>
<proteinExistence type="predicted"/>
<evidence type="ECO:0000313" key="2">
    <source>
        <dbReference type="EMBL" id="TWH20791.1"/>
    </source>
</evidence>
<accession>A0A660CIA9</accession>
<name>A0A660CIA9_9PSEU</name>
<evidence type="ECO:0000313" key="3">
    <source>
        <dbReference type="Proteomes" id="UP000317303"/>
    </source>
</evidence>